<dbReference type="GO" id="GO:0045454">
    <property type="term" value="P:cell redox homeostasis"/>
    <property type="evidence" value="ECO:0007669"/>
    <property type="project" value="TreeGrafter"/>
</dbReference>
<dbReference type="KEGG" id="gtl:EP073_05975"/>
<reference evidence="2 3" key="1">
    <citation type="submission" date="2019-01" db="EMBL/GenBank/DDBJ databases">
        <title>Geovibrio thiophilus DSM 11263, complete genome.</title>
        <authorList>
            <person name="Spring S."/>
            <person name="Bunk B."/>
            <person name="Sproer C."/>
        </authorList>
    </citation>
    <scope>NUCLEOTIDE SEQUENCE [LARGE SCALE GENOMIC DNA]</scope>
    <source>
        <strain evidence="2 3">DSM 11263</strain>
    </source>
</reference>
<dbReference type="OrthoDB" id="9790390at2"/>
<dbReference type="EMBL" id="CP035108">
    <property type="protein sequence ID" value="QAR32971.1"/>
    <property type="molecule type" value="Genomic_DNA"/>
</dbReference>
<evidence type="ECO:0000313" key="2">
    <source>
        <dbReference type="EMBL" id="QAR32971.1"/>
    </source>
</evidence>
<dbReference type="InterPro" id="IPR013766">
    <property type="entry name" value="Thioredoxin_domain"/>
</dbReference>
<evidence type="ECO:0000313" key="3">
    <source>
        <dbReference type="Proteomes" id="UP000287502"/>
    </source>
</evidence>
<sequence length="132" mass="14288">MKKIIVPIAVLTAVAVIMVLSLKTGKDGGLTLAMLQAEAAENGRALVVQFSSDGCITCRKMKPALEKIEAEGGERYYVKVIDVDVNSGIAIELGITAVPVQLFISDNGEIMERHLGYLSYKDFTDIFAEHSI</sequence>
<accession>A0A3R5XXA3</accession>
<gene>
    <name evidence="2" type="ORF">EP073_05975</name>
</gene>
<dbReference type="GO" id="GO:0015035">
    <property type="term" value="F:protein-disulfide reductase activity"/>
    <property type="evidence" value="ECO:0007669"/>
    <property type="project" value="TreeGrafter"/>
</dbReference>
<dbReference type="GO" id="GO:0005829">
    <property type="term" value="C:cytosol"/>
    <property type="evidence" value="ECO:0007669"/>
    <property type="project" value="TreeGrafter"/>
</dbReference>
<dbReference type="PANTHER" id="PTHR45663:SF11">
    <property type="entry name" value="GEO12009P1"/>
    <property type="match status" value="1"/>
</dbReference>
<dbReference type="PANTHER" id="PTHR45663">
    <property type="entry name" value="GEO12009P1"/>
    <property type="match status" value="1"/>
</dbReference>
<keyword evidence="3" id="KW-1185">Reference proteome</keyword>
<dbReference type="Gene3D" id="3.40.30.10">
    <property type="entry name" value="Glutaredoxin"/>
    <property type="match status" value="1"/>
</dbReference>
<name>A0A3R5XXA3_9BACT</name>
<evidence type="ECO:0000259" key="1">
    <source>
        <dbReference type="PROSITE" id="PS51352"/>
    </source>
</evidence>
<dbReference type="Proteomes" id="UP000287502">
    <property type="component" value="Chromosome"/>
</dbReference>
<protein>
    <submittedName>
        <fullName evidence="2">Thioredoxin</fullName>
    </submittedName>
</protein>
<dbReference type="InterPro" id="IPR036249">
    <property type="entry name" value="Thioredoxin-like_sf"/>
</dbReference>
<feature type="domain" description="Thioredoxin" evidence="1">
    <location>
        <begin position="11"/>
        <end position="132"/>
    </location>
</feature>
<dbReference type="RefSeq" id="WP_128466257.1">
    <property type="nucleotide sequence ID" value="NZ_CP035108.1"/>
</dbReference>
<dbReference type="PROSITE" id="PS51352">
    <property type="entry name" value="THIOREDOXIN_2"/>
    <property type="match status" value="1"/>
</dbReference>
<dbReference type="AlphaFoldDB" id="A0A3R5XXA3"/>
<proteinExistence type="predicted"/>
<dbReference type="Pfam" id="PF00085">
    <property type="entry name" value="Thioredoxin"/>
    <property type="match status" value="1"/>
</dbReference>
<dbReference type="SUPFAM" id="SSF52833">
    <property type="entry name" value="Thioredoxin-like"/>
    <property type="match status" value="1"/>
</dbReference>
<organism evidence="2 3">
    <name type="scientific">Geovibrio thiophilus</name>
    <dbReference type="NCBI Taxonomy" id="139438"/>
    <lineage>
        <taxon>Bacteria</taxon>
        <taxon>Pseudomonadati</taxon>
        <taxon>Deferribacterota</taxon>
        <taxon>Deferribacteres</taxon>
        <taxon>Deferribacterales</taxon>
        <taxon>Geovibrionaceae</taxon>
        <taxon>Geovibrio</taxon>
    </lineage>
</organism>
<dbReference type="CDD" id="cd02947">
    <property type="entry name" value="TRX_family"/>
    <property type="match status" value="1"/>
</dbReference>